<comment type="caution">
    <text evidence="2">The sequence shown here is derived from an EMBL/GenBank/DDBJ whole genome shotgun (WGS) entry which is preliminary data.</text>
</comment>
<sequence length="182" mass="20865">MANEPRYHPGADMQGFVNELMEFVDLNETDVATIRRTAPVILRHEQDITTALYEHFLKFPATARFFLREDGTPDEQRLARRKHSLGRWLRETAEVAMTHDFVYYLLAVSLSHSHRAVGPEGKVPPQFMVAAMSIAQTAFARLFEAECTDVQEAFEASLAWNKLLLLHLNVLLLGYWLPPRRA</sequence>
<dbReference type="InterPro" id="IPR009050">
    <property type="entry name" value="Globin-like_sf"/>
</dbReference>
<dbReference type="GO" id="GO:0020037">
    <property type="term" value="F:heme binding"/>
    <property type="evidence" value="ECO:0007669"/>
    <property type="project" value="InterPro"/>
</dbReference>
<evidence type="ECO:0000313" key="2">
    <source>
        <dbReference type="EMBL" id="MBM3222988.1"/>
    </source>
</evidence>
<proteinExistence type="predicted"/>
<protein>
    <recommendedName>
        <fullName evidence="1">Globin-sensor domain-containing protein</fullName>
    </recommendedName>
</protein>
<name>A0A938B2N8_UNCTE</name>
<evidence type="ECO:0000259" key="1">
    <source>
        <dbReference type="Pfam" id="PF11563"/>
    </source>
</evidence>
<dbReference type="SUPFAM" id="SSF46458">
    <property type="entry name" value="Globin-like"/>
    <property type="match status" value="1"/>
</dbReference>
<gene>
    <name evidence="2" type="ORF">FJZ47_04175</name>
</gene>
<reference evidence="2" key="1">
    <citation type="submission" date="2019-03" db="EMBL/GenBank/DDBJ databases">
        <title>Lake Tanganyika Metagenome-Assembled Genomes (MAGs).</title>
        <authorList>
            <person name="Tran P."/>
        </authorList>
    </citation>
    <scope>NUCLEOTIDE SEQUENCE</scope>
    <source>
        <strain evidence="2">K_DeepCast_65m_m2_066</strain>
    </source>
</reference>
<dbReference type="GO" id="GO:0019825">
    <property type="term" value="F:oxygen binding"/>
    <property type="evidence" value="ECO:0007669"/>
    <property type="project" value="InterPro"/>
</dbReference>
<accession>A0A938B2N8</accession>
<dbReference type="InterPro" id="IPR039379">
    <property type="entry name" value="Protoglobin_sensor_dom"/>
</dbReference>
<dbReference type="AlphaFoldDB" id="A0A938B2N8"/>
<dbReference type="InterPro" id="IPR044398">
    <property type="entry name" value="Globin-sensor_dom"/>
</dbReference>
<evidence type="ECO:0000313" key="3">
    <source>
        <dbReference type="Proteomes" id="UP000712673"/>
    </source>
</evidence>
<organism evidence="2 3">
    <name type="scientific">Tectimicrobiota bacterium</name>
    <dbReference type="NCBI Taxonomy" id="2528274"/>
    <lineage>
        <taxon>Bacteria</taxon>
        <taxon>Pseudomonadati</taxon>
        <taxon>Nitrospinota/Tectimicrobiota group</taxon>
        <taxon>Candidatus Tectimicrobiota</taxon>
    </lineage>
</organism>
<dbReference type="Proteomes" id="UP000712673">
    <property type="component" value="Unassembled WGS sequence"/>
</dbReference>
<feature type="domain" description="Globin-sensor" evidence="1">
    <location>
        <begin position="17"/>
        <end position="171"/>
    </location>
</feature>
<dbReference type="Pfam" id="PF11563">
    <property type="entry name" value="Protoglobin"/>
    <property type="match status" value="1"/>
</dbReference>
<dbReference type="Gene3D" id="1.10.490.10">
    <property type="entry name" value="Globins"/>
    <property type="match status" value="1"/>
</dbReference>
<dbReference type="InterPro" id="IPR012292">
    <property type="entry name" value="Globin/Proto"/>
</dbReference>
<dbReference type="CDD" id="cd01068">
    <property type="entry name" value="globin_sensor"/>
    <property type="match status" value="1"/>
</dbReference>
<dbReference type="EMBL" id="VGLS01000080">
    <property type="protein sequence ID" value="MBM3222988.1"/>
    <property type="molecule type" value="Genomic_DNA"/>
</dbReference>